<proteinExistence type="inferred from homology"/>
<evidence type="ECO:0000256" key="3">
    <source>
        <dbReference type="ARBA" id="ARBA00023004"/>
    </source>
</evidence>
<evidence type="ECO:0000256" key="1">
    <source>
        <dbReference type="ARBA" id="ARBA00022723"/>
    </source>
</evidence>
<dbReference type="InterPro" id="IPR029052">
    <property type="entry name" value="Metallo-depent_PP-like"/>
</dbReference>
<dbReference type="PANTHER" id="PTHR42988:SF2">
    <property type="entry name" value="CYCLIC NUCLEOTIDE PHOSPHODIESTERASE CBUA0032-RELATED"/>
    <property type="match status" value="1"/>
</dbReference>
<dbReference type="AlphaFoldDB" id="A0A1I0MM05"/>
<keyword evidence="3" id="KW-0408">Iron</keyword>
<accession>A0A1I0MM05</accession>
<comment type="similarity">
    <text evidence="4">Belongs to the cyclic nucleotide phosphodiesterase class-III family.</text>
</comment>
<dbReference type="GO" id="GO:0046872">
    <property type="term" value="F:metal ion binding"/>
    <property type="evidence" value="ECO:0007669"/>
    <property type="project" value="UniProtKB-KW"/>
</dbReference>
<dbReference type="InterPro" id="IPR050884">
    <property type="entry name" value="CNP_phosphodiesterase-III"/>
</dbReference>
<sequence>MAMIRIAHISDTHITGESAYKGYAYDLIVNEINRGNFDFVIHTGDVTNQGLREEYERAAYELRKIQKPLVVIPGNHDVRNVGYTLFERFIGPLNGVFEFKDGVVIWVDSTIPDLSDGRVGGHKFRWLKKKLEEYSDRKFKIVASHHHLVPLPDTGRERNVLFNAGDVLDLLLRHEVNLYTCGHKHVPNVYRIEDMVVDNAGCTSCRKTRKGDVNSYNVITLYDDGRIEVRIKRVTGEQVVKEHRPVRPKLFVPKGKRLIRIIQMSESNVSDRIYFRRKVLENAIRTINEKLKPDIVIHCGDVVDMGIERYYERAYEFYEMIKAEKLIVPGHNDITYLGYDLFLEYFGEPEIKELGGFTFIPVISAQYETPIGVVGRIGQRRLAVRLEEYRESFTVVVMHHNIVPIPKSREVGFLEDAGDVLRVITKREANLVLTGHGGNSFGLKVEKTPIVNSGSISWELHRNPYGNTFNVIDVYRDMVVVFEIQATWGSGRLVGIWKIKAPFRISSSPPSSP</sequence>
<dbReference type="Pfam" id="PF00149">
    <property type="entry name" value="Metallophos"/>
    <property type="match status" value="2"/>
</dbReference>
<dbReference type="CDD" id="cd07400">
    <property type="entry name" value="MPP_1"/>
    <property type="match status" value="1"/>
</dbReference>
<feature type="domain" description="Calcineurin-like phosphoesterase" evidence="5">
    <location>
        <begin position="4"/>
        <end position="187"/>
    </location>
</feature>
<dbReference type="GO" id="GO:0016787">
    <property type="term" value="F:hydrolase activity"/>
    <property type="evidence" value="ECO:0007669"/>
    <property type="project" value="UniProtKB-KW"/>
</dbReference>
<evidence type="ECO:0000313" key="6">
    <source>
        <dbReference type="EMBL" id="SEV88987.1"/>
    </source>
</evidence>
<gene>
    <name evidence="6" type="ORF">SAMN05216170_0670</name>
</gene>
<dbReference type="SUPFAM" id="SSF56300">
    <property type="entry name" value="Metallo-dependent phosphatases"/>
    <property type="match status" value="2"/>
</dbReference>
<evidence type="ECO:0000256" key="2">
    <source>
        <dbReference type="ARBA" id="ARBA00022801"/>
    </source>
</evidence>
<keyword evidence="2" id="KW-0378">Hydrolase</keyword>
<evidence type="ECO:0000313" key="7">
    <source>
        <dbReference type="Proteomes" id="UP000182125"/>
    </source>
</evidence>
<feature type="domain" description="Calcineurin-like phosphoesterase" evidence="5">
    <location>
        <begin position="278"/>
        <end position="436"/>
    </location>
</feature>
<protein>
    <submittedName>
        <fullName evidence="6">3',5'-cyclic AMP phosphodiesterase CpdA</fullName>
    </submittedName>
</protein>
<dbReference type="PANTHER" id="PTHR42988">
    <property type="entry name" value="PHOSPHOHYDROLASE"/>
    <property type="match status" value="1"/>
</dbReference>
<dbReference type="Proteomes" id="UP000182125">
    <property type="component" value="Unassembled WGS sequence"/>
</dbReference>
<name>A0A1I0MM05_9EURY</name>
<dbReference type="EMBL" id="FOIW01000001">
    <property type="protein sequence ID" value="SEV88987.1"/>
    <property type="molecule type" value="Genomic_DNA"/>
</dbReference>
<dbReference type="InterPro" id="IPR004843">
    <property type="entry name" value="Calcineurin-like_PHP"/>
</dbReference>
<dbReference type="Gene3D" id="3.60.21.10">
    <property type="match status" value="2"/>
</dbReference>
<evidence type="ECO:0000256" key="4">
    <source>
        <dbReference type="ARBA" id="ARBA00025742"/>
    </source>
</evidence>
<keyword evidence="1" id="KW-0479">Metal-binding</keyword>
<organism evidence="6 7">
    <name type="scientific">Thermococcus thioreducens</name>
    <dbReference type="NCBI Taxonomy" id="277988"/>
    <lineage>
        <taxon>Archaea</taxon>
        <taxon>Methanobacteriati</taxon>
        <taxon>Methanobacteriota</taxon>
        <taxon>Thermococci</taxon>
        <taxon>Thermococcales</taxon>
        <taxon>Thermococcaceae</taxon>
        <taxon>Thermococcus</taxon>
    </lineage>
</organism>
<evidence type="ECO:0000259" key="5">
    <source>
        <dbReference type="Pfam" id="PF00149"/>
    </source>
</evidence>
<reference evidence="6 7" key="1">
    <citation type="submission" date="2016-10" db="EMBL/GenBank/DDBJ databases">
        <authorList>
            <person name="de Groot N.N."/>
        </authorList>
    </citation>
    <scope>NUCLEOTIDE SEQUENCE [LARGE SCALE GENOMIC DNA]</scope>
    <source>
        <strain evidence="6 7">OGL-20</strain>
    </source>
</reference>